<evidence type="ECO:0000256" key="3">
    <source>
        <dbReference type="ARBA" id="ARBA00023125"/>
    </source>
</evidence>
<evidence type="ECO:0000313" key="9">
    <source>
        <dbReference type="EMBL" id="BAK14420.1"/>
    </source>
</evidence>
<accession>F1T2N4</accession>
<dbReference type="GO" id="GO:0005634">
    <property type="term" value="C:nucleus"/>
    <property type="evidence" value="ECO:0007669"/>
    <property type="project" value="UniProtKB-SubCell"/>
</dbReference>
<reference evidence="9" key="1">
    <citation type="journal article" date="2012" name="Mycoscience">
        <title>Molecular organization of the mating type (Mat) locus of Exserohilum monoceras (Setosphaeria monoceras), a bioherbicide agent for Echinochloa weeds.</title>
        <authorList>
            <person name="Morita A."/>
            <person name="Saitoh Y."/>
            <person name="Izumitsu K."/>
            <person name="Tanaka C."/>
        </authorList>
    </citation>
    <scope>NUCLEOTIDE SEQUENCE</scope>
    <source>
        <strain evidence="9">YM-1</strain>
    </source>
</reference>
<dbReference type="AlphaFoldDB" id="F1T2N4"/>
<name>F1T2N4_9PLEO</name>
<proteinExistence type="inferred from homology"/>
<sequence length="379" mass="41985">MPLVRDPTGAEIARFLATRTGAQMVQLMRCIKEPAAQAAFTAKLLLAPPAVSGRPPTPEKARKALNAFVGFRCYYITIPTFKHWPMKKLSNLIGLLWEADPNKSLWSLMTKAWSTIRDQIGKDQAPLDHFFSLICPYLNLSDPASYLEIHGWILSVDEEGDPTISRNIGSESAFAGTVQVDVALSVEDIITYVQSMGYATNFIPNTNTTSQTFLGQLLSSSSEKNIPATAATQDSSKAVQARLLARNKRRAKRQAARDTSNRASLDQDITNAHKIGPSRVNKYMPESYLTTTPVPNYEHNPFYDGLTGLLSDQVSHSQNDAYLLDNTHLFNDSGLSSDISNIMMEEFATNMPDLIDYEAFRFGANEYVTLPTFNDADQA</sequence>
<dbReference type="EMBL" id="AB622393">
    <property type="protein sequence ID" value="BAK14420.1"/>
    <property type="molecule type" value="Genomic_DNA"/>
</dbReference>
<comment type="subcellular location">
    <subcellularLocation>
        <location evidence="7">Nucleus</location>
    </subcellularLocation>
</comment>
<gene>
    <name evidence="9" type="primary">MAT1-1-1</name>
</gene>
<comment type="similarity">
    <text evidence="7">Belongs to the MATALPHA1 family.</text>
</comment>
<protein>
    <recommendedName>
        <fullName evidence="1">Mating-type protein MAT-1</fullName>
    </recommendedName>
</protein>
<evidence type="ECO:0000256" key="5">
    <source>
        <dbReference type="ARBA" id="ARBA00023242"/>
    </source>
</evidence>
<dbReference type="GO" id="GO:0008301">
    <property type="term" value="F:DNA binding, bending"/>
    <property type="evidence" value="ECO:0007669"/>
    <property type="project" value="InterPro"/>
</dbReference>
<keyword evidence="2 7" id="KW-0805">Transcription regulation</keyword>
<dbReference type="GO" id="GO:0045895">
    <property type="term" value="P:positive regulation of mating-type specific transcription, DNA-templated"/>
    <property type="evidence" value="ECO:0007669"/>
    <property type="project" value="InterPro"/>
</dbReference>
<dbReference type="PROSITE" id="PS51325">
    <property type="entry name" value="ALPHA_BOX"/>
    <property type="match status" value="1"/>
</dbReference>
<evidence type="ECO:0000256" key="7">
    <source>
        <dbReference type="RuleBase" id="RU003516"/>
    </source>
</evidence>
<dbReference type="InterPro" id="IPR006856">
    <property type="entry name" value="MATalpha_HMGbox"/>
</dbReference>
<evidence type="ECO:0000256" key="1">
    <source>
        <dbReference type="ARBA" id="ARBA00015083"/>
    </source>
</evidence>
<feature type="domain" description="Alpha box" evidence="8">
    <location>
        <begin position="60"/>
        <end position="117"/>
    </location>
</feature>
<evidence type="ECO:0000256" key="4">
    <source>
        <dbReference type="ARBA" id="ARBA00023163"/>
    </source>
</evidence>
<evidence type="ECO:0000256" key="6">
    <source>
        <dbReference type="ARBA" id="ARBA00035106"/>
    </source>
</evidence>
<keyword evidence="4 7" id="KW-0804">Transcription</keyword>
<dbReference type="Pfam" id="PF04769">
    <property type="entry name" value="MATalpha_HMGbox"/>
    <property type="match status" value="1"/>
</dbReference>
<evidence type="ECO:0000259" key="8">
    <source>
        <dbReference type="PROSITE" id="PS51325"/>
    </source>
</evidence>
<keyword evidence="5 7" id="KW-0539">Nucleus</keyword>
<comment type="function">
    <text evidence="6">Mating type proteins are sequence specific DNA-binding proteins that act as master switches in fungal differentiation by controlling gene expression in a cell type-specific fashion. Transcriptional activator that induces the transcription of alpha-specific genes.</text>
</comment>
<evidence type="ECO:0000256" key="2">
    <source>
        <dbReference type="ARBA" id="ARBA00023015"/>
    </source>
</evidence>
<organism evidence="9">
    <name type="scientific">Exserohilum monoceras</name>
    <dbReference type="NCBI Taxonomy" id="95747"/>
    <lineage>
        <taxon>Eukaryota</taxon>
        <taxon>Fungi</taxon>
        <taxon>Dikarya</taxon>
        <taxon>Ascomycota</taxon>
        <taxon>Pezizomycotina</taxon>
        <taxon>Dothideomycetes</taxon>
        <taxon>Pleosporomycetidae</taxon>
        <taxon>Pleosporales</taxon>
        <taxon>Pleosporineae</taxon>
        <taxon>Pleosporaceae</taxon>
        <taxon>Exserohilum</taxon>
    </lineage>
</organism>
<keyword evidence="3 7" id="KW-0238">DNA-binding</keyword>